<dbReference type="EMBL" id="JAHRHJ020000009">
    <property type="protein sequence ID" value="KAH9302490.1"/>
    <property type="molecule type" value="Genomic_DNA"/>
</dbReference>
<dbReference type="AlphaFoldDB" id="A0AA38CKQ3"/>
<protein>
    <submittedName>
        <fullName evidence="1">Uncharacterized protein</fullName>
    </submittedName>
</protein>
<name>A0AA38CKQ3_TAXCH</name>
<dbReference type="Proteomes" id="UP000824469">
    <property type="component" value="Unassembled WGS sequence"/>
</dbReference>
<feature type="non-terminal residue" evidence="1">
    <location>
        <position position="132"/>
    </location>
</feature>
<evidence type="ECO:0000313" key="1">
    <source>
        <dbReference type="EMBL" id="KAH9302490.1"/>
    </source>
</evidence>
<reference evidence="1 2" key="1">
    <citation type="journal article" date="2021" name="Nat. Plants">
        <title>The Taxus genome provides insights into paclitaxel biosynthesis.</title>
        <authorList>
            <person name="Xiong X."/>
            <person name="Gou J."/>
            <person name="Liao Q."/>
            <person name="Li Y."/>
            <person name="Zhou Q."/>
            <person name="Bi G."/>
            <person name="Li C."/>
            <person name="Du R."/>
            <person name="Wang X."/>
            <person name="Sun T."/>
            <person name="Guo L."/>
            <person name="Liang H."/>
            <person name="Lu P."/>
            <person name="Wu Y."/>
            <person name="Zhang Z."/>
            <person name="Ro D.K."/>
            <person name="Shang Y."/>
            <person name="Huang S."/>
            <person name="Yan J."/>
        </authorList>
    </citation>
    <scope>NUCLEOTIDE SEQUENCE [LARGE SCALE GENOMIC DNA]</scope>
    <source>
        <strain evidence="1">Ta-2019</strain>
    </source>
</reference>
<proteinExistence type="predicted"/>
<sequence length="132" mass="15319">WAITAVRAFIHKARGIEAEMFSEYEHEFFPARLNFDPYGVARKTISQEYAHVPSLEDFWKKCRSEYEVRNKNFSRLSAQQVFDYGLARIPVDFKDDGPMLLDAYHQMGGDRAVLQENIVGCHMIKERSTAVL</sequence>
<gene>
    <name evidence="1" type="ORF">KI387_014073</name>
</gene>
<feature type="non-terminal residue" evidence="1">
    <location>
        <position position="1"/>
    </location>
</feature>
<accession>A0AA38CKQ3</accession>
<organism evidence="1 2">
    <name type="scientific">Taxus chinensis</name>
    <name type="common">Chinese yew</name>
    <name type="synonym">Taxus wallichiana var. chinensis</name>
    <dbReference type="NCBI Taxonomy" id="29808"/>
    <lineage>
        <taxon>Eukaryota</taxon>
        <taxon>Viridiplantae</taxon>
        <taxon>Streptophyta</taxon>
        <taxon>Embryophyta</taxon>
        <taxon>Tracheophyta</taxon>
        <taxon>Spermatophyta</taxon>
        <taxon>Pinopsida</taxon>
        <taxon>Pinidae</taxon>
        <taxon>Conifers II</taxon>
        <taxon>Cupressales</taxon>
        <taxon>Taxaceae</taxon>
        <taxon>Taxus</taxon>
    </lineage>
</organism>
<keyword evidence="2" id="KW-1185">Reference proteome</keyword>
<comment type="caution">
    <text evidence="1">The sequence shown here is derived from an EMBL/GenBank/DDBJ whole genome shotgun (WGS) entry which is preliminary data.</text>
</comment>
<evidence type="ECO:0000313" key="2">
    <source>
        <dbReference type="Proteomes" id="UP000824469"/>
    </source>
</evidence>